<gene>
    <name evidence="1" type="ORF">HPB50_011858</name>
</gene>
<dbReference type="EMBL" id="CM023481">
    <property type="protein sequence ID" value="KAH6946145.1"/>
    <property type="molecule type" value="Genomic_DNA"/>
</dbReference>
<evidence type="ECO:0000313" key="2">
    <source>
        <dbReference type="Proteomes" id="UP000821845"/>
    </source>
</evidence>
<name>A0ACB7TGJ1_HYAAI</name>
<sequence>MPQPDKEGAACLTATPRSLFAGGWSQRSRMTVSTGTVPTRDSCRRTSYAPDKHVAHMELVPMDKVAPPGAQSMLPSSQRLHVRPRVEQHCWHPVYD</sequence>
<comment type="caution">
    <text evidence="1">The sequence shown here is derived from an EMBL/GenBank/DDBJ whole genome shotgun (WGS) entry which is preliminary data.</text>
</comment>
<proteinExistence type="predicted"/>
<evidence type="ECO:0000313" key="1">
    <source>
        <dbReference type="EMBL" id="KAH6946145.1"/>
    </source>
</evidence>
<keyword evidence="2" id="KW-1185">Reference proteome</keyword>
<dbReference type="Proteomes" id="UP000821845">
    <property type="component" value="Chromosome 1"/>
</dbReference>
<accession>A0ACB7TGJ1</accession>
<reference evidence="1" key="1">
    <citation type="submission" date="2020-05" db="EMBL/GenBank/DDBJ databases">
        <title>Large-scale comparative analyses of tick genomes elucidate their genetic diversity and vector capacities.</title>
        <authorList>
            <person name="Jia N."/>
            <person name="Wang J."/>
            <person name="Shi W."/>
            <person name="Du L."/>
            <person name="Sun Y."/>
            <person name="Zhan W."/>
            <person name="Jiang J."/>
            <person name="Wang Q."/>
            <person name="Zhang B."/>
            <person name="Ji P."/>
            <person name="Sakyi L.B."/>
            <person name="Cui X."/>
            <person name="Yuan T."/>
            <person name="Jiang B."/>
            <person name="Yang W."/>
            <person name="Lam T.T.-Y."/>
            <person name="Chang Q."/>
            <person name="Ding S."/>
            <person name="Wang X."/>
            <person name="Zhu J."/>
            <person name="Ruan X."/>
            <person name="Zhao L."/>
            <person name="Wei J."/>
            <person name="Que T."/>
            <person name="Du C."/>
            <person name="Cheng J."/>
            <person name="Dai P."/>
            <person name="Han X."/>
            <person name="Huang E."/>
            <person name="Gao Y."/>
            <person name="Liu J."/>
            <person name="Shao H."/>
            <person name="Ye R."/>
            <person name="Li L."/>
            <person name="Wei W."/>
            <person name="Wang X."/>
            <person name="Wang C."/>
            <person name="Yang T."/>
            <person name="Huo Q."/>
            <person name="Li W."/>
            <person name="Guo W."/>
            <person name="Chen H."/>
            <person name="Zhou L."/>
            <person name="Ni X."/>
            <person name="Tian J."/>
            <person name="Zhou Y."/>
            <person name="Sheng Y."/>
            <person name="Liu T."/>
            <person name="Pan Y."/>
            <person name="Xia L."/>
            <person name="Li J."/>
            <person name="Zhao F."/>
            <person name="Cao W."/>
        </authorList>
    </citation>
    <scope>NUCLEOTIDE SEQUENCE</scope>
    <source>
        <strain evidence="1">Hyas-2018</strain>
    </source>
</reference>
<protein>
    <submittedName>
        <fullName evidence="1">Uncharacterized protein</fullName>
    </submittedName>
</protein>
<organism evidence="1 2">
    <name type="scientific">Hyalomma asiaticum</name>
    <name type="common">Tick</name>
    <dbReference type="NCBI Taxonomy" id="266040"/>
    <lineage>
        <taxon>Eukaryota</taxon>
        <taxon>Metazoa</taxon>
        <taxon>Ecdysozoa</taxon>
        <taxon>Arthropoda</taxon>
        <taxon>Chelicerata</taxon>
        <taxon>Arachnida</taxon>
        <taxon>Acari</taxon>
        <taxon>Parasitiformes</taxon>
        <taxon>Ixodida</taxon>
        <taxon>Ixodoidea</taxon>
        <taxon>Ixodidae</taxon>
        <taxon>Hyalomminae</taxon>
        <taxon>Hyalomma</taxon>
    </lineage>
</organism>